<feature type="transmembrane region" description="Helical" evidence="1">
    <location>
        <begin position="108"/>
        <end position="124"/>
    </location>
</feature>
<accession>J3L4V8</accession>
<keyword evidence="1" id="KW-0812">Transmembrane</keyword>
<keyword evidence="1" id="KW-0472">Membrane</keyword>
<dbReference type="GO" id="GO:0000159">
    <property type="term" value="C:protein phosphatase type 2A complex"/>
    <property type="evidence" value="ECO:0007669"/>
    <property type="project" value="InterPro"/>
</dbReference>
<proteinExistence type="predicted"/>
<dbReference type="STRING" id="4533.J3L4V8"/>
<dbReference type="InterPro" id="IPR016024">
    <property type="entry name" value="ARM-type_fold"/>
</dbReference>
<dbReference type="PANTHER" id="PTHR10257">
    <property type="entry name" value="SERINE/THREONINE PROTEIN PHOSPHATASE 2A PP2A REGULATORY SUBUNIT B"/>
    <property type="match status" value="1"/>
</dbReference>
<evidence type="ECO:0000313" key="2">
    <source>
        <dbReference type="EnsemblPlants" id="OB01G42640.1"/>
    </source>
</evidence>
<evidence type="ECO:0000313" key="3">
    <source>
        <dbReference type="Proteomes" id="UP000006038"/>
    </source>
</evidence>
<dbReference type="EnsemblPlants" id="OB01G42640.1">
    <property type="protein sequence ID" value="OB01G42640.1"/>
    <property type="gene ID" value="OB01G42640"/>
</dbReference>
<dbReference type="eggNOG" id="KOG2085">
    <property type="taxonomic scope" value="Eukaryota"/>
</dbReference>
<dbReference type="InterPro" id="IPR011989">
    <property type="entry name" value="ARM-like"/>
</dbReference>
<dbReference type="AlphaFoldDB" id="J3L4V8"/>
<dbReference type="HOGENOM" id="CLU_1985004_0_0_1"/>
<sequence length="126" mass="14629">MVAAPQPQSQAAPHRYRRCRMALPCRLQQLTYCVTHFIEKDLKLASSVIIGLLKYWPITNSQKEVMFLSEIEDVLEATSIRLNSINVWWLCLSGLLIVSRVLTFRVKILGTFLGSFCAYTWWTFRM</sequence>
<dbReference type="GO" id="GO:0007165">
    <property type="term" value="P:signal transduction"/>
    <property type="evidence" value="ECO:0007669"/>
    <property type="project" value="InterPro"/>
</dbReference>
<dbReference type="InterPro" id="IPR002554">
    <property type="entry name" value="PP2A_B56"/>
</dbReference>
<dbReference type="Proteomes" id="UP000006038">
    <property type="component" value="Chromosome 1"/>
</dbReference>
<evidence type="ECO:0000256" key="1">
    <source>
        <dbReference type="SAM" id="Phobius"/>
    </source>
</evidence>
<keyword evidence="1" id="KW-1133">Transmembrane helix</keyword>
<organism evidence="2">
    <name type="scientific">Oryza brachyantha</name>
    <name type="common">malo sina</name>
    <dbReference type="NCBI Taxonomy" id="4533"/>
    <lineage>
        <taxon>Eukaryota</taxon>
        <taxon>Viridiplantae</taxon>
        <taxon>Streptophyta</taxon>
        <taxon>Embryophyta</taxon>
        <taxon>Tracheophyta</taxon>
        <taxon>Spermatophyta</taxon>
        <taxon>Magnoliopsida</taxon>
        <taxon>Liliopsida</taxon>
        <taxon>Poales</taxon>
        <taxon>Poaceae</taxon>
        <taxon>BOP clade</taxon>
        <taxon>Oryzoideae</taxon>
        <taxon>Oryzeae</taxon>
        <taxon>Oryzinae</taxon>
        <taxon>Oryza</taxon>
    </lineage>
</organism>
<reference evidence="2" key="2">
    <citation type="submission" date="2013-04" db="UniProtKB">
        <authorList>
            <consortium name="EnsemblPlants"/>
        </authorList>
    </citation>
    <scope>IDENTIFICATION</scope>
</reference>
<dbReference type="PANTHER" id="PTHR10257:SF31">
    <property type="entry name" value="SERINE_THREONINE PROTEIN PHOSPHATASE 2A 57 KDA REGULATORY SUBUNIT B' KAPPA ISOFORM"/>
    <property type="match status" value="1"/>
</dbReference>
<keyword evidence="3" id="KW-1185">Reference proteome</keyword>
<dbReference type="Gene3D" id="1.25.10.10">
    <property type="entry name" value="Leucine-rich Repeat Variant"/>
    <property type="match status" value="1"/>
</dbReference>
<dbReference type="Gramene" id="OB01G42640.1">
    <property type="protein sequence ID" value="OB01G42640.1"/>
    <property type="gene ID" value="OB01G42640"/>
</dbReference>
<dbReference type="Pfam" id="PF01603">
    <property type="entry name" value="B56"/>
    <property type="match status" value="1"/>
</dbReference>
<protein>
    <submittedName>
        <fullName evidence="2">Uncharacterized protein</fullName>
    </submittedName>
</protein>
<dbReference type="GO" id="GO:0019888">
    <property type="term" value="F:protein phosphatase regulator activity"/>
    <property type="evidence" value="ECO:0007669"/>
    <property type="project" value="InterPro"/>
</dbReference>
<reference evidence="2" key="1">
    <citation type="journal article" date="2013" name="Nat. Commun.">
        <title>Whole-genome sequencing of Oryza brachyantha reveals mechanisms underlying Oryza genome evolution.</title>
        <authorList>
            <person name="Chen J."/>
            <person name="Huang Q."/>
            <person name="Gao D."/>
            <person name="Wang J."/>
            <person name="Lang Y."/>
            <person name="Liu T."/>
            <person name="Li B."/>
            <person name="Bai Z."/>
            <person name="Luis Goicoechea J."/>
            <person name="Liang C."/>
            <person name="Chen C."/>
            <person name="Zhang W."/>
            <person name="Sun S."/>
            <person name="Liao Y."/>
            <person name="Zhang X."/>
            <person name="Yang L."/>
            <person name="Song C."/>
            <person name="Wang M."/>
            <person name="Shi J."/>
            <person name="Liu G."/>
            <person name="Liu J."/>
            <person name="Zhou H."/>
            <person name="Zhou W."/>
            <person name="Yu Q."/>
            <person name="An N."/>
            <person name="Chen Y."/>
            <person name="Cai Q."/>
            <person name="Wang B."/>
            <person name="Liu B."/>
            <person name="Min J."/>
            <person name="Huang Y."/>
            <person name="Wu H."/>
            <person name="Li Z."/>
            <person name="Zhang Y."/>
            <person name="Yin Y."/>
            <person name="Song W."/>
            <person name="Jiang J."/>
            <person name="Jackson S.A."/>
            <person name="Wing R.A."/>
            <person name="Wang J."/>
            <person name="Chen M."/>
        </authorList>
    </citation>
    <scope>NUCLEOTIDE SEQUENCE [LARGE SCALE GENOMIC DNA]</scope>
    <source>
        <strain evidence="2">cv. IRGC 101232</strain>
    </source>
</reference>
<name>J3L4V8_ORYBR</name>
<feature type="transmembrane region" description="Helical" evidence="1">
    <location>
        <begin position="85"/>
        <end position="102"/>
    </location>
</feature>
<dbReference type="SUPFAM" id="SSF48371">
    <property type="entry name" value="ARM repeat"/>
    <property type="match status" value="1"/>
</dbReference>